<reference evidence="2" key="1">
    <citation type="journal article" date="2014" name="Front. Microbiol.">
        <title>High frequency of phylogenetically diverse reductive dehalogenase-homologous genes in deep subseafloor sedimentary metagenomes.</title>
        <authorList>
            <person name="Kawai M."/>
            <person name="Futagami T."/>
            <person name="Toyoda A."/>
            <person name="Takaki Y."/>
            <person name="Nishi S."/>
            <person name="Hori S."/>
            <person name="Arai W."/>
            <person name="Tsubouchi T."/>
            <person name="Morono Y."/>
            <person name="Uchiyama I."/>
            <person name="Ito T."/>
            <person name="Fujiyama A."/>
            <person name="Inagaki F."/>
            <person name="Takami H."/>
        </authorList>
    </citation>
    <scope>NUCLEOTIDE SEQUENCE</scope>
    <source>
        <strain evidence="2">Expedition CK06-06</strain>
    </source>
</reference>
<evidence type="ECO:0000313" key="2">
    <source>
        <dbReference type="EMBL" id="GAI06459.1"/>
    </source>
</evidence>
<evidence type="ECO:0000259" key="1">
    <source>
        <dbReference type="Pfam" id="PF12399"/>
    </source>
</evidence>
<proteinExistence type="predicted"/>
<dbReference type="EMBL" id="BARV01007329">
    <property type="protein sequence ID" value="GAI06459.1"/>
    <property type="molecule type" value="Genomic_DNA"/>
</dbReference>
<gene>
    <name evidence="2" type="ORF">S06H3_14944</name>
</gene>
<dbReference type="InterPro" id="IPR032823">
    <property type="entry name" value="BCA_ABC_TP_C"/>
</dbReference>
<dbReference type="Pfam" id="PF12399">
    <property type="entry name" value="BCA_ABC_TP_C"/>
    <property type="match status" value="1"/>
</dbReference>
<organism evidence="2">
    <name type="scientific">marine sediment metagenome</name>
    <dbReference type="NCBI Taxonomy" id="412755"/>
    <lineage>
        <taxon>unclassified sequences</taxon>
        <taxon>metagenomes</taxon>
        <taxon>ecological metagenomes</taxon>
    </lineage>
</organism>
<dbReference type="AlphaFoldDB" id="X1MJE5"/>
<feature type="domain" description="Branched-chain amino acid ATP-binding cassette transporter C-terminal" evidence="1">
    <location>
        <begin position="3"/>
        <end position="26"/>
    </location>
</feature>
<sequence length="33" mass="3406">GMKIAEGTPKEIGENSKVIEAYLGGAIDVSDGR</sequence>
<feature type="non-terminal residue" evidence="2">
    <location>
        <position position="1"/>
    </location>
</feature>
<protein>
    <recommendedName>
        <fullName evidence="1">Branched-chain amino acid ATP-binding cassette transporter C-terminal domain-containing protein</fullName>
    </recommendedName>
</protein>
<accession>X1MJE5</accession>
<name>X1MJE5_9ZZZZ</name>
<comment type="caution">
    <text evidence="2">The sequence shown here is derived from an EMBL/GenBank/DDBJ whole genome shotgun (WGS) entry which is preliminary data.</text>
</comment>